<evidence type="ECO:0000313" key="3">
    <source>
        <dbReference type="Proteomes" id="UP000285860"/>
    </source>
</evidence>
<name>A0A420QBY0_FUSOX</name>
<accession>A0A420QBY0</accession>
<organism evidence="2 3">
    <name type="scientific">Fusarium oxysporum</name>
    <name type="common">Fusarium vascular wilt</name>
    <dbReference type="NCBI Taxonomy" id="5507"/>
    <lineage>
        <taxon>Eukaryota</taxon>
        <taxon>Fungi</taxon>
        <taxon>Dikarya</taxon>
        <taxon>Ascomycota</taxon>
        <taxon>Pezizomycotina</taxon>
        <taxon>Sordariomycetes</taxon>
        <taxon>Hypocreomycetidae</taxon>
        <taxon>Hypocreales</taxon>
        <taxon>Nectriaceae</taxon>
        <taxon>Fusarium</taxon>
        <taxon>Fusarium oxysporum species complex</taxon>
    </lineage>
</organism>
<dbReference type="VEuPathDB" id="FungiDB:HZS61_014175"/>
<dbReference type="Proteomes" id="UP000285860">
    <property type="component" value="Unassembled WGS sequence"/>
</dbReference>
<dbReference type="VEuPathDB" id="FungiDB:FOMG_03156"/>
<evidence type="ECO:0000256" key="1">
    <source>
        <dbReference type="SAM" id="Phobius"/>
    </source>
</evidence>
<evidence type="ECO:0000313" key="2">
    <source>
        <dbReference type="EMBL" id="RKL21749.1"/>
    </source>
</evidence>
<dbReference type="VEuPathDB" id="FungiDB:FOXG_18726"/>
<protein>
    <submittedName>
        <fullName evidence="2">Uncharacterized protein</fullName>
    </submittedName>
</protein>
<comment type="caution">
    <text evidence="2">The sequence shown here is derived from an EMBL/GenBank/DDBJ whole genome shotgun (WGS) entry which is preliminary data.</text>
</comment>
<dbReference type="AlphaFoldDB" id="A0A420QBY0"/>
<keyword evidence="1" id="KW-0472">Membrane</keyword>
<keyword evidence="1" id="KW-0812">Transmembrane</keyword>
<proteinExistence type="predicted"/>
<dbReference type="EMBL" id="MRCY01000006">
    <property type="protein sequence ID" value="RKL21749.1"/>
    <property type="molecule type" value="Genomic_DNA"/>
</dbReference>
<feature type="transmembrane region" description="Helical" evidence="1">
    <location>
        <begin position="14"/>
        <end position="33"/>
    </location>
</feature>
<reference evidence="2 3" key="1">
    <citation type="journal article" date="2018" name="Sci. Rep.">
        <title>Characterisation of pathogen-specific regions and novel effector candidates in Fusarium oxysporum f. sp. cepae.</title>
        <authorList>
            <person name="Armitage A.D."/>
            <person name="Taylor A."/>
            <person name="Sobczyk M.K."/>
            <person name="Baxter L."/>
            <person name="Greenfield B.P."/>
            <person name="Bates H.J."/>
            <person name="Wilson F."/>
            <person name="Jackson A.C."/>
            <person name="Ott S."/>
            <person name="Harrison R.J."/>
            <person name="Clarkson J.P."/>
        </authorList>
    </citation>
    <scope>NUCLEOTIDE SEQUENCE [LARGE SCALE GENOMIC DNA]</scope>
    <source>
        <strain evidence="2 3">Fo_A28</strain>
    </source>
</reference>
<gene>
    <name evidence="2" type="ORF">BFJ68_g2061</name>
</gene>
<keyword evidence="1" id="KW-1133">Transmembrane helix</keyword>
<sequence length="75" mass="8644">MPTPSPIPWHENPLLPPAVCCTVIAAILWLSIFPNAPGDLYRWVTIDHLRHATKRGIEMLTKFIERLELLQRLMT</sequence>